<dbReference type="GO" id="GO:0071944">
    <property type="term" value="C:cell periphery"/>
    <property type="evidence" value="ECO:0007669"/>
    <property type="project" value="TreeGrafter"/>
</dbReference>
<comment type="caution">
    <text evidence="3">The sequence shown here is derived from an EMBL/GenBank/DDBJ whole genome shotgun (WGS) entry which is preliminary data.</text>
</comment>
<name>A0AAD7XJ71_9STRA</name>
<dbReference type="GO" id="GO:0016807">
    <property type="term" value="F:cysteine-type carboxypeptidase activity"/>
    <property type="evidence" value="ECO:0007669"/>
    <property type="project" value="TreeGrafter"/>
</dbReference>
<feature type="region of interest" description="Disordered" evidence="1">
    <location>
        <begin position="289"/>
        <end position="310"/>
    </location>
</feature>
<evidence type="ECO:0000313" key="3">
    <source>
        <dbReference type="EMBL" id="KAJ8598140.1"/>
    </source>
</evidence>
<feature type="compositionally biased region" description="Basic and acidic residues" evidence="1">
    <location>
        <begin position="293"/>
        <end position="310"/>
    </location>
</feature>
<feature type="domain" description="MINDY deubiquitinase" evidence="2">
    <location>
        <begin position="4"/>
        <end position="243"/>
    </location>
</feature>
<dbReference type="PANTHER" id="PTHR18063:SF6">
    <property type="entry name" value="UBIQUITIN CARBOXYL-TERMINAL HYDROLASE"/>
    <property type="match status" value="1"/>
</dbReference>
<evidence type="ECO:0000259" key="2">
    <source>
        <dbReference type="Pfam" id="PF04424"/>
    </source>
</evidence>
<dbReference type="InterPro" id="IPR007518">
    <property type="entry name" value="MINDY"/>
</dbReference>
<keyword evidence="4" id="KW-1185">Reference proteome</keyword>
<evidence type="ECO:0000313" key="4">
    <source>
        <dbReference type="Proteomes" id="UP001230188"/>
    </source>
</evidence>
<dbReference type="GO" id="GO:0071108">
    <property type="term" value="P:protein K48-linked deubiquitination"/>
    <property type="evidence" value="ECO:0007669"/>
    <property type="project" value="TreeGrafter"/>
</dbReference>
<dbReference type="GO" id="GO:0005829">
    <property type="term" value="C:cytosol"/>
    <property type="evidence" value="ECO:0007669"/>
    <property type="project" value="TreeGrafter"/>
</dbReference>
<dbReference type="Proteomes" id="UP001230188">
    <property type="component" value="Unassembled WGS sequence"/>
</dbReference>
<reference evidence="3" key="1">
    <citation type="submission" date="2023-01" db="EMBL/GenBank/DDBJ databases">
        <title>Metagenome sequencing of chrysophaentin producing Chrysophaeum taylorii.</title>
        <authorList>
            <person name="Davison J."/>
            <person name="Bewley C."/>
        </authorList>
    </citation>
    <scope>NUCLEOTIDE SEQUENCE</scope>
    <source>
        <strain evidence="3">NIES-1699</strain>
    </source>
</reference>
<dbReference type="GO" id="GO:0004843">
    <property type="term" value="F:cysteine-type deubiquitinase activity"/>
    <property type="evidence" value="ECO:0007669"/>
    <property type="project" value="InterPro"/>
</dbReference>
<dbReference type="PANTHER" id="PTHR18063">
    <property type="entry name" value="NF-E2 INDUCIBLE PROTEIN"/>
    <property type="match status" value="1"/>
</dbReference>
<organism evidence="3 4">
    <name type="scientific">Chrysophaeum taylorii</name>
    <dbReference type="NCBI Taxonomy" id="2483200"/>
    <lineage>
        <taxon>Eukaryota</taxon>
        <taxon>Sar</taxon>
        <taxon>Stramenopiles</taxon>
        <taxon>Ochrophyta</taxon>
        <taxon>Pelagophyceae</taxon>
        <taxon>Pelagomonadales</taxon>
        <taxon>Pelagomonadaceae</taxon>
        <taxon>Chrysophaeum</taxon>
    </lineage>
</organism>
<protein>
    <recommendedName>
        <fullName evidence="2">MINDY deubiquitinase domain-containing protein</fullName>
    </recommendedName>
</protein>
<dbReference type="Pfam" id="PF04424">
    <property type="entry name" value="MINDY_DUB"/>
    <property type="match status" value="1"/>
</dbReference>
<evidence type="ECO:0000256" key="1">
    <source>
        <dbReference type="SAM" id="MobiDB-lite"/>
    </source>
</evidence>
<gene>
    <name evidence="3" type="ORF">CTAYLR_007405</name>
</gene>
<accession>A0AAD7XJ71</accession>
<sequence length="310" mass="34986">MEQSFRVKTIEFVGRKVPVLLQNEFGPCALLAIFNALLLRNAIQLSTDHGSVTIETVVTLVATRLLECNAAAQHQDAVQLRQVLDDAIALLPSLETGLDVNVQFRGGFEYTKAFTVFDLLDIDLVHGWVVAEDDEAAAVLGDQGYNQVIEAVISNRESYDKAKSFLERTAAQLTFPGLAHLHAKLRERELAVLYRNMHFSTLFKYEGRLYVLVTDLGYQNEARVVWELLDDVGGDTLYVDSSFVPRPPEDPDYLMALHLQQETPLAEQSDFHAALQLHAVERWTRKRQVKARTASEQRRPSMLERSSTDE</sequence>
<dbReference type="EMBL" id="JAQMWT010000686">
    <property type="protein sequence ID" value="KAJ8598140.1"/>
    <property type="molecule type" value="Genomic_DNA"/>
</dbReference>
<dbReference type="GO" id="GO:1990380">
    <property type="term" value="F:K48-linked deubiquitinase activity"/>
    <property type="evidence" value="ECO:0007669"/>
    <property type="project" value="InterPro"/>
</dbReference>
<dbReference type="AlphaFoldDB" id="A0AAD7XJ71"/>
<dbReference type="InterPro" id="IPR033979">
    <property type="entry name" value="MINDY_domain"/>
</dbReference>
<proteinExistence type="predicted"/>